<dbReference type="Proteomes" id="UP000557739">
    <property type="component" value="Unassembled WGS sequence"/>
</dbReference>
<name>A0A7W9ANS9_9SPHN</name>
<keyword evidence="11" id="KW-1185">Reference proteome</keyword>
<evidence type="ECO:0000313" key="10">
    <source>
        <dbReference type="EMBL" id="MBB5697793.1"/>
    </source>
</evidence>
<evidence type="ECO:0000256" key="7">
    <source>
        <dbReference type="ARBA" id="ARBA00023136"/>
    </source>
</evidence>
<gene>
    <name evidence="10" type="ORF">FHR19_001118</name>
</gene>
<dbReference type="NCBIfam" id="TIGR04178">
    <property type="entry name" value="exo_archaeo"/>
    <property type="match status" value="1"/>
</dbReference>
<dbReference type="EMBL" id="JACIJJ010000001">
    <property type="protein sequence ID" value="MBB5697793.1"/>
    <property type="molecule type" value="Genomic_DNA"/>
</dbReference>
<keyword evidence="7 8" id="KW-0472">Membrane</keyword>
<reference evidence="10 11" key="1">
    <citation type="submission" date="2020-08" db="EMBL/GenBank/DDBJ databases">
        <title>Genomic Encyclopedia of Type Strains, Phase IV (KMG-IV): sequencing the most valuable type-strain genomes for metagenomic binning, comparative biology and taxonomic classification.</title>
        <authorList>
            <person name="Goeker M."/>
        </authorList>
    </citation>
    <scope>NUCLEOTIDE SEQUENCE [LARGE SCALE GENOMIC DNA]</scope>
    <source>
        <strain evidence="10 11">DSM 27244</strain>
    </source>
</reference>
<dbReference type="GO" id="GO:0006508">
    <property type="term" value="P:proteolysis"/>
    <property type="evidence" value="ECO:0007669"/>
    <property type="project" value="UniProtKB-KW"/>
</dbReference>
<dbReference type="InterPro" id="IPR013426">
    <property type="entry name" value="EpsH-like"/>
</dbReference>
<dbReference type="RefSeq" id="WP_184025377.1">
    <property type="nucleotide sequence ID" value="NZ_JACIJJ010000001.1"/>
</dbReference>
<dbReference type="InterPro" id="IPR017540">
    <property type="entry name" value="Exosortase-1"/>
</dbReference>
<evidence type="ECO:0000256" key="6">
    <source>
        <dbReference type="ARBA" id="ARBA00022989"/>
    </source>
</evidence>
<evidence type="ECO:0000313" key="11">
    <source>
        <dbReference type="Proteomes" id="UP000557739"/>
    </source>
</evidence>
<comment type="subcellular location">
    <subcellularLocation>
        <location evidence="1">Cell membrane</location>
        <topology evidence="1">Multi-pass membrane protein</topology>
    </subcellularLocation>
</comment>
<evidence type="ECO:0000256" key="8">
    <source>
        <dbReference type="SAM" id="Phobius"/>
    </source>
</evidence>
<feature type="transmembrane region" description="Helical" evidence="8">
    <location>
        <begin position="44"/>
        <end position="66"/>
    </location>
</feature>
<accession>A0A7W9ANS9</accession>
<feature type="transmembrane region" description="Helical" evidence="8">
    <location>
        <begin position="258"/>
        <end position="279"/>
    </location>
</feature>
<feature type="transmembrane region" description="Helical" evidence="8">
    <location>
        <begin position="20"/>
        <end position="38"/>
    </location>
</feature>
<comment type="caution">
    <text evidence="10">The sequence shown here is derived from an EMBL/GenBank/DDBJ whole genome shotgun (WGS) entry which is preliminary data.</text>
</comment>
<proteinExistence type="predicted"/>
<dbReference type="GO" id="GO:0008233">
    <property type="term" value="F:peptidase activity"/>
    <property type="evidence" value="ECO:0007669"/>
    <property type="project" value="UniProtKB-KW"/>
</dbReference>
<feature type="transmembrane region" description="Helical" evidence="8">
    <location>
        <begin position="192"/>
        <end position="211"/>
    </location>
</feature>
<feature type="transmembrane region" description="Helical" evidence="8">
    <location>
        <begin position="78"/>
        <end position="97"/>
    </location>
</feature>
<evidence type="ECO:0000256" key="3">
    <source>
        <dbReference type="ARBA" id="ARBA00022670"/>
    </source>
</evidence>
<keyword evidence="6 8" id="KW-1133">Transmembrane helix</keyword>
<dbReference type="InterPro" id="IPR014263">
    <property type="entry name" value="Methanolan_biosynth_EpsI"/>
</dbReference>
<feature type="domain" description="Methanolan biosynthesis EpsI" evidence="9">
    <location>
        <begin position="309"/>
        <end position="495"/>
    </location>
</feature>
<dbReference type="NCBIfam" id="TIGR02602">
    <property type="entry name" value="8TM_EpsH"/>
    <property type="match status" value="1"/>
</dbReference>
<dbReference type="Pfam" id="PF09721">
    <property type="entry name" value="Exosortase_EpsH"/>
    <property type="match status" value="1"/>
</dbReference>
<evidence type="ECO:0000256" key="5">
    <source>
        <dbReference type="ARBA" id="ARBA00022801"/>
    </source>
</evidence>
<feature type="transmembrane region" description="Helical" evidence="8">
    <location>
        <begin position="299"/>
        <end position="321"/>
    </location>
</feature>
<feature type="transmembrane region" description="Helical" evidence="8">
    <location>
        <begin position="129"/>
        <end position="147"/>
    </location>
</feature>
<dbReference type="Pfam" id="PF11984">
    <property type="entry name" value="DUF3485"/>
    <property type="match status" value="1"/>
</dbReference>
<dbReference type="InterPro" id="IPR019127">
    <property type="entry name" value="Exosortase"/>
</dbReference>
<evidence type="ECO:0000259" key="9">
    <source>
        <dbReference type="Pfam" id="PF11984"/>
    </source>
</evidence>
<keyword evidence="5" id="KW-0378">Hydrolase</keyword>
<dbReference type="AlphaFoldDB" id="A0A7W9ANS9"/>
<keyword evidence="2" id="KW-1003">Cell membrane</keyword>
<dbReference type="GO" id="GO:0005886">
    <property type="term" value="C:plasma membrane"/>
    <property type="evidence" value="ECO:0007669"/>
    <property type="project" value="UniProtKB-SubCell"/>
</dbReference>
<evidence type="ECO:0000256" key="2">
    <source>
        <dbReference type="ARBA" id="ARBA00022475"/>
    </source>
</evidence>
<keyword evidence="3" id="KW-0645">Protease</keyword>
<feature type="transmembrane region" description="Helical" evidence="8">
    <location>
        <begin position="218"/>
        <end position="238"/>
    </location>
</feature>
<keyword evidence="4 8" id="KW-0812">Transmembrane</keyword>
<dbReference type="NCBIfam" id="TIGR02914">
    <property type="entry name" value="EpsI_fam"/>
    <property type="match status" value="1"/>
</dbReference>
<dbReference type="NCBIfam" id="TIGR03109">
    <property type="entry name" value="exosort_XrtA"/>
    <property type="match status" value="1"/>
</dbReference>
<protein>
    <submittedName>
        <fullName evidence="10">Exosortase A</fullName>
    </submittedName>
</protein>
<dbReference type="InterPro" id="IPR026392">
    <property type="entry name" value="Exo/Archaeosortase_dom"/>
</dbReference>
<evidence type="ECO:0000256" key="1">
    <source>
        <dbReference type="ARBA" id="ARBA00004651"/>
    </source>
</evidence>
<organism evidence="10 11">
    <name type="scientific">Sphingomonas yantingensis</name>
    <dbReference type="NCBI Taxonomy" id="1241761"/>
    <lineage>
        <taxon>Bacteria</taxon>
        <taxon>Pseudomonadati</taxon>
        <taxon>Pseudomonadota</taxon>
        <taxon>Alphaproteobacteria</taxon>
        <taxon>Sphingomonadales</taxon>
        <taxon>Sphingomonadaceae</taxon>
        <taxon>Sphingomonas</taxon>
    </lineage>
</organism>
<sequence length="507" mass="54024">MTAAAIARPMLFDAGWRRHGMLLGLVVFGLALLFHRDVADLGGIYWHSETFGHCLLVLPIFGWLVRQRREGLAELAPTGWWPGLAVVGGGALCWLIGAAAGVAVLRHLGLVVMVQGSAIAILGPNIARALAFPLAWLFFLVPFGQSIEAPLQDLTVRQVMPLLHLTGVPATYDGVLIVTPDGVFEVAEECSGARFVLAMLAFAVLAANVCFRTWPRRIAFVAFALAAPVLANGVRAWGTIYAAHLTSLEAATGFDHIVYGWIFFGVVMAAVLALAWPWFDRDADAPWFDPARLQAAPRLAAALLPVAGASLGIAVAAAGWAHAIDVRAAALPARIELPQVPGWRRVPIDPLAPWTPSYPGADHFLIGRYADASGATVDLAIAVQASQREGKEIVGFDIGPIVEHGQWLRVADLAPLDGGAAMRIVHAGPVEREVVTWLRIGSILTGDPKRVKLETLRVKLTGGDQAAVAVLVAAEKQGSTDTRRVIERFVGALGPIEALADRAAGRR</sequence>
<evidence type="ECO:0000256" key="4">
    <source>
        <dbReference type="ARBA" id="ARBA00022692"/>
    </source>
</evidence>